<dbReference type="SUPFAM" id="SSF49313">
    <property type="entry name" value="Cadherin-like"/>
    <property type="match status" value="4"/>
</dbReference>
<dbReference type="CDD" id="cd11304">
    <property type="entry name" value="Cadherin_repeat"/>
    <property type="match status" value="5"/>
</dbReference>
<evidence type="ECO:0000256" key="6">
    <source>
        <dbReference type="ARBA" id="ARBA00022989"/>
    </source>
</evidence>
<dbReference type="AlphaFoldDB" id="A0AA85JJ96"/>
<dbReference type="GO" id="GO:0007156">
    <property type="term" value="P:homophilic cell adhesion via plasma membrane adhesion molecules"/>
    <property type="evidence" value="ECO:0007669"/>
    <property type="project" value="InterPro"/>
</dbReference>
<keyword evidence="4 8" id="KW-0106">Calcium</keyword>
<feature type="domain" description="Cadherin" evidence="10">
    <location>
        <begin position="394"/>
        <end position="501"/>
    </location>
</feature>
<evidence type="ECO:0000256" key="8">
    <source>
        <dbReference type="PROSITE-ProRule" id="PRU00043"/>
    </source>
</evidence>
<dbReference type="Proteomes" id="UP000050795">
    <property type="component" value="Unassembled WGS sequence"/>
</dbReference>
<dbReference type="PANTHER" id="PTHR24026:SF126">
    <property type="entry name" value="PROTOCADHERIN FAT 4"/>
    <property type="match status" value="1"/>
</dbReference>
<proteinExistence type="predicted"/>
<dbReference type="InterPro" id="IPR020894">
    <property type="entry name" value="Cadherin_CS"/>
</dbReference>
<comment type="subcellular location">
    <subcellularLocation>
        <location evidence="1">Membrane</location>
    </subcellularLocation>
</comment>
<name>A0AA85JJ96_TRIRE</name>
<feature type="region of interest" description="Disordered" evidence="9">
    <location>
        <begin position="91"/>
        <end position="121"/>
    </location>
</feature>
<keyword evidence="11" id="KW-1185">Reference proteome</keyword>
<dbReference type="PRINTS" id="PR00205">
    <property type="entry name" value="CADHERIN"/>
</dbReference>
<keyword evidence="6" id="KW-1133">Transmembrane helix</keyword>
<dbReference type="PROSITE" id="PS50268">
    <property type="entry name" value="CADHERIN_2"/>
    <property type="match status" value="4"/>
</dbReference>
<dbReference type="InterPro" id="IPR015919">
    <property type="entry name" value="Cadherin-like_sf"/>
</dbReference>
<evidence type="ECO:0000259" key="10">
    <source>
        <dbReference type="PROSITE" id="PS50268"/>
    </source>
</evidence>
<evidence type="ECO:0000256" key="2">
    <source>
        <dbReference type="ARBA" id="ARBA00022692"/>
    </source>
</evidence>
<dbReference type="FunFam" id="2.60.40.60:FF:000092">
    <property type="entry name" value="Protocadherin 8"/>
    <property type="match status" value="1"/>
</dbReference>
<accession>A0AA85JJ96</accession>
<keyword evidence="3" id="KW-0677">Repeat</keyword>
<organism evidence="11 12">
    <name type="scientific">Trichobilharzia regenti</name>
    <name type="common">Nasal bird schistosome</name>
    <dbReference type="NCBI Taxonomy" id="157069"/>
    <lineage>
        <taxon>Eukaryota</taxon>
        <taxon>Metazoa</taxon>
        <taxon>Spiralia</taxon>
        <taxon>Lophotrochozoa</taxon>
        <taxon>Platyhelminthes</taxon>
        <taxon>Trematoda</taxon>
        <taxon>Digenea</taxon>
        <taxon>Strigeidida</taxon>
        <taxon>Schistosomatoidea</taxon>
        <taxon>Schistosomatidae</taxon>
        <taxon>Trichobilharzia</taxon>
    </lineage>
</organism>
<keyword evidence="2" id="KW-0812">Transmembrane</keyword>
<dbReference type="PROSITE" id="PS00232">
    <property type="entry name" value="CADHERIN_1"/>
    <property type="match status" value="4"/>
</dbReference>
<evidence type="ECO:0000256" key="3">
    <source>
        <dbReference type="ARBA" id="ARBA00022737"/>
    </source>
</evidence>
<dbReference type="GO" id="GO:0005886">
    <property type="term" value="C:plasma membrane"/>
    <property type="evidence" value="ECO:0007669"/>
    <property type="project" value="UniProtKB-SubCell"/>
</dbReference>
<keyword evidence="5" id="KW-0130">Cell adhesion</keyword>
<reference evidence="11" key="1">
    <citation type="submission" date="2022-06" db="EMBL/GenBank/DDBJ databases">
        <authorList>
            <person name="Berger JAMES D."/>
            <person name="Berger JAMES D."/>
        </authorList>
    </citation>
    <scope>NUCLEOTIDE SEQUENCE [LARGE SCALE GENOMIC DNA]</scope>
</reference>
<dbReference type="GO" id="GO:0005509">
    <property type="term" value="F:calcium ion binding"/>
    <property type="evidence" value="ECO:0007669"/>
    <property type="project" value="UniProtKB-UniRule"/>
</dbReference>
<dbReference type="InterPro" id="IPR002126">
    <property type="entry name" value="Cadherin-like_dom"/>
</dbReference>
<feature type="domain" description="Cadherin" evidence="10">
    <location>
        <begin position="253"/>
        <end position="393"/>
    </location>
</feature>
<evidence type="ECO:0000256" key="4">
    <source>
        <dbReference type="ARBA" id="ARBA00022837"/>
    </source>
</evidence>
<dbReference type="FunFam" id="2.60.40.60:FF:000020">
    <property type="entry name" value="Dachsous cadherin-related 1b"/>
    <property type="match status" value="1"/>
</dbReference>
<feature type="compositionally biased region" description="Low complexity" evidence="9">
    <location>
        <begin position="92"/>
        <end position="113"/>
    </location>
</feature>
<evidence type="ECO:0000313" key="12">
    <source>
        <dbReference type="WBParaSite" id="TREG1_39680.1"/>
    </source>
</evidence>
<dbReference type="WBParaSite" id="TREG1_39680.1">
    <property type="protein sequence ID" value="TREG1_39680.1"/>
    <property type="gene ID" value="TREG1_39680"/>
</dbReference>
<dbReference type="Pfam" id="PF00028">
    <property type="entry name" value="Cadherin"/>
    <property type="match status" value="3"/>
</dbReference>
<evidence type="ECO:0000256" key="9">
    <source>
        <dbReference type="SAM" id="MobiDB-lite"/>
    </source>
</evidence>
<keyword evidence="7" id="KW-0472">Membrane</keyword>
<protein>
    <recommendedName>
        <fullName evidence="10">Cadherin domain-containing protein</fullName>
    </recommendedName>
</protein>
<dbReference type="PANTHER" id="PTHR24026">
    <property type="entry name" value="FAT ATYPICAL CADHERIN-RELATED"/>
    <property type="match status" value="1"/>
</dbReference>
<evidence type="ECO:0000313" key="11">
    <source>
        <dbReference type="Proteomes" id="UP000050795"/>
    </source>
</evidence>
<evidence type="ECO:0000256" key="1">
    <source>
        <dbReference type="ARBA" id="ARBA00004370"/>
    </source>
</evidence>
<feature type="domain" description="Cadherin" evidence="10">
    <location>
        <begin position="118"/>
        <end position="236"/>
    </location>
</feature>
<dbReference type="Pfam" id="PF08266">
    <property type="entry name" value="Cadherin_2"/>
    <property type="match status" value="1"/>
</dbReference>
<dbReference type="SMART" id="SM00112">
    <property type="entry name" value="CA"/>
    <property type="match status" value="4"/>
</dbReference>
<sequence>MKILLFHFLYFMYILNSLTIIITATNTNAITSTKSDLLKYKRNKRFIQQYRTMSQSMFMGDLKKLNVRLLEEESIGREVANLQFLINHSMPTTSGSNNNNNNNLNQPTDNSNTHSGDDNDKLKKSNNYYYQIFNSEPQSKYFHLDAQTGVLRVARRIDRDQLCPTFKSCCAYSSYSDYRTDYMHKPSQMNLAHNSVDNEKVSTCQLDLNIRSDDQYTNIITVNVQIIDINDNAPTWLLGSKSGFLNLADDSQKQDVMHVYVSESSLIGDTIQLTPAVDQDAGSNNIIKYLIEPQVPEFELEWTSLDRDTSITNLQVSDDLQSNVISSFSETLNRSPPGPRHELRLIVRSPLDRETESLYEFNLTAVDGGSPSRNATILLQVHVTDFNDNSPIFEKDTYIVDLRENARPHTPVVQVKATDIDEGSNAQIKYRISSLTKPEFMRLFALDPITGWIHVQWEVDYEIHKKIILTVEASDGGTLPRSTTCIVEITVLDENDHSPELHFEPAHLTNYALVPENEKPGRLVAVFTAQDKDSGDNGRRSESVDTCEDMKILRDNAKLTYWLSGQNADFIEVNKITGHLSTQKALDREMLHELRFHVHAADSGLPSLNATADVTITIQDVNDNPPSILDKIEFYVLENHTASLSIGKITAHDLDIGRNAEISYALIQCIAYKSTNLNTSEMADFQSATVSFDDYLRIQEKIYPNH</sequence>
<reference evidence="12" key="2">
    <citation type="submission" date="2023-11" db="UniProtKB">
        <authorList>
            <consortium name="WormBaseParasite"/>
        </authorList>
    </citation>
    <scope>IDENTIFICATION</scope>
</reference>
<evidence type="ECO:0000256" key="7">
    <source>
        <dbReference type="ARBA" id="ARBA00023136"/>
    </source>
</evidence>
<dbReference type="InterPro" id="IPR013164">
    <property type="entry name" value="Cadherin_N"/>
</dbReference>
<feature type="domain" description="Cadherin" evidence="10">
    <location>
        <begin position="514"/>
        <end position="628"/>
    </location>
</feature>
<dbReference type="Gene3D" id="2.60.40.60">
    <property type="entry name" value="Cadherins"/>
    <property type="match status" value="5"/>
</dbReference>
<evidence type="ECO:0000256" key="5">
    <source>
        <dbReference type="ARBA" id="ARBA00022889"/>
    </source>
</evidence>